<protein>
    <submittedName>
        <fullName evidence="1">Uncharacterized protein</fullName>
    </submittedName>
</protein>
<feature type="non-terminal residue" evidence="1">
    <location>
        <position position="67"/>
    </location>
</feature>
<evidence type="ECO:0000313" key="1">
    <source>
        <dbReference type="EMBL" id="CAG7722746.1"/>
    </source>
</evidence>
<dbReference type="Proteomes" id="UP000708208">
    <property type="component" value="Unassembled WGS sequence"/>
</dbReference>
<proteinExistence type="predicted"/>
<name>A0A8J2P247_9HEXA</name>
<evidence type="ECO:0000313" key="2">
    <source>
        <dbReference type="Proteomes" id="UP000708208"/>
    </source>
</evidence>
<reference evidence="1" key="1">
    <citation type="submission" date="2021-06" db="EMBL/GenBank/DDBJ databases">
        <authorList>
            <person name="Hodson N. C."/>
            <person name="Mongue J. A."/>
            <person name="Jaron S. K."/>
        </authorList>
    </citation>
    <scope>NUCLEOTIDE SEQUENCE</scope>
</reference>
<comment type="caution">
    <text evidence="1">The sequence shown here is derived from an EMBL/GenBank/DDBJ whole genome shotgun (WGS) entry which is preliminary data.</text>
</comment>
<organism evidence="1 2">
    <name type="scientific">Allacma fusca</name>
    <dbReference type="NCBI Taxonomy" id="39272"/>
    <lineage>
        <taxon>Eukaryota</taxon>
        <taxon>Metazoa</taxon>
        <taxon>Ecdysozoa</taxon>
        <taxon>Arthropoda</taxon>
        <taxon>Hexapoda</taxon>
        <taxon>Collembola</taxon>
        <taxon>Symphypleona</taxon>
        <taxon>Sminthuridae</taxon>
        <taxon>Allacma</taxon>
    </lineage>
</organism>
<keyword evidence="2" id="KW-1185">Reference proteome</keyword>
<sequence length="67" mass="7665">MDIPRLFKEWGREKLVRHLMQAFGQAESVLLFLDHRKYDGQPLTENSVNGAVFLIDADKLSAKDMSS</sequence>
<gene>
    <name evidence="1" type="ORF">AFUS01_LOCUS11865</name>
</gene>
<accession>A0A8J2P247</accession>
<dbReference type="OrthoDB" id="6682367at2759"/>
<dbReference type="EMBL" id="CAJVCH010092256">
    <property type="protein sequence ID" value="CAG7722746.1"/>
    <property type="molecule type" value="Genomic_DNA"/>
</dbReference>
<dbReference type="AlphaFoldDB" id="A0A8J2P247"/>